<evidence type="ECO:0000313" key="1">
    <source>
        <dbReference type="EMBL" id="PXF62992.1"/>
    </source>
</evidence>
<dbReference type="SUPFAM" id="SSF82171">
    <property type="entry name" value="DPP6 N-terminal domain-like"/>
    <property type="match status" value="1"/>
</dbReference>
<dbReference type="AlphaFoldDB" id="A0A318D187"/>
<dbReference type="InterPro" id="IPR011042">
    <property type="entry name" value="6-blade_b-propeller_TolB-like"/>
</dbReference>
<dbReference type="OrthoDB" id="9797498at2"/>
<reference evidence="1 2" key="1">
    <citation type="submission" date="2018-05" db="EMBL/GenBank/DDBJ databases">
        <title>Kangiella spongicola genome sequence.</title>
        <authorList>
            <person name="Maclea K.S."/>
            <person name="Goen A.E."/>
            <person name="Kelley C."/>
            <person name="Underriner A."/>
            <person name="Silverwood T."/>
            <person name="Trachtenberg A.M."/>
        </authorList>
    </citation>
    <scope>NUCLEOTIDE SEQUENCE [LARGE SCALE GENOMIC DNA]</scope>
    <source>
        <strain evidence="1 2">ATCC BAA-2076</strain>
    </source>
</reference>
<accession>A0A318D187</accession>
<dbReference type="Gene3D" id="2.120.10.30">
    <property type="entry name" value="TolB, C-terminal domain"/>
    <property type="match status" value="1"/>
</dbReference>
<gene>
    <name evidence="1" type="ORF">DL796_05935</name>
</gene>
<keyword evidence="2" id="KW-1185">Reference proteome</keyword>
<dbReference type="RefSeq" id="WP_110200795.1">
    <property type="nucleotide sequence ID" value="NZ_QICH01000002.1"/>
</dbReference>
<name>A0A318D187_9GAMM</name>
<comment type="caution">
    <text evidence="1">The sequence shown here is derived from an EMBL/GenBank/DDBJ whole genome shotgun (WGS) entry which is preliminary data.</text>
</comment>
<dbReference type="EMBL" id="QICH01000002">
    <property type="protein sequence ID" value="PXF62992.1"/>
    <property type="molecule type" value="Genomic_DNA"/>
</dbReference>
<protein>
    <recommendedName>
        <fullName evidence="3">S9 family peptidase</fullName>
    </recommendedName>
</protein>
<dbReference type="Proteomes" id="UP000247689">
    <property type="component" value="Unassembled WGS sequence"/>
</dbReference>
<sequence length="301" mass="33283">MVTTHIIKTIGLSLGITLSFTLAGVSDANSEDIMMLPLHKGIDAKYRVELKPTHVTQRVGYDNQPKFGPDGKSLYFTRQLDKAGGEGLQTDIFKFDIDSKDVINVTQTEDISEYSPTPYNADFLSTVRVNPEGEQHLSLFNSEAKAHEVLRSDIEPVGYFAWLQPTKAAVFVLGDVMTLQILDTESEQQPLVLEEQIGRCFETVANNVITFSKEEDGIHQLYALTSDGAISSLELNLPQGVQDYVWVDSQHLIVGQGSKLFMVSSAETKELADLSSLDVDGITRLALSPDKSRLALVYQRP</sequence>
<proteinExistence type="predicted"/>
<evidence type="ECO:0000313" key="2">
    <source>
        <dbReference type="Proteomes" id="UP000247689"/>
    </source>
</evidence>
<organism evidence="1 2">
    <name type="scientific">Kangiella spongicola</name>
    <dbReference type="NCBI Taxonomy" id="796379"/>
    <lineage>
        <taxon>Bacteria</taxon>
        <taxon>Pseudomonadati</taxon>
        <taxon>Pseudomonadota</taxon>
        <taxon>Gammaproteobacteria</taxon>
        <taxon>Kangiellales</taxon>
        <taxon>Kangiellaceae</taxon>
        <taxon>Kangiella</taxon>
    </lineage>
</organism>
<evidence type="ECO:0008006" key="3">
    <source>
        <dbReference type="Google" id="ProtNLM"/>
    </source>
</evidence>